<evidence type="ECO:0000313" key="3">
    <source>
        <dbReference type="Proteomes" id="UP000736672"/>
    </source>
</evidence>
<comment type="caution">
    <text evidence="2">The sequence shown here is derived from an EMBL/GenBank/DDBJ whole genome shotgun (WGS) entry which is preliminary data.</text>
</comment>
<keyword evidence="1" id="KW-0812">Transmembrane</keyword>
<dbReference type="Proteomes" id="UP000736672">
    <property type="component" value="Unassembled WGS sequence"/>
</dbReference>
<reference evidence="2" key="1">
    <citation type="journal article" date="2021" name="Nat. Commun.">
        <title>Genetic determinants of endophytism in the Arabidopsis root mycobiome.</title>
        <authorList>
            <person name="Mesny F."/>
            <person name="Miyauchi S."/>
            <person name="Thiergart T."/>
            <person name="Pickel B."/>
            <person name="Atanasova L."/>
            <person name="Karlsson M."/>
            <person name="Huettel B."/>
            <person name="Barry K.W."/>
            <person name="Haridas S."/>
            <person name="Chen C."/>
            <person name="Bauer D."/>
            <person name="Andreopoulos W."/>
            <person name="Pangilinan J."/>
            <person name="LaButti K."/>
            <person name="Riley R."/>
            <person name="Lipzen A."/>
            <person name="Clum A."/>
            <person name="Drula E."/>
            <person name="Henrissat B."/>
            <person name="Kohler A."/>
            <person name="Grigoriev I.V."/>
            <person name="Martin F.M."/>
            <person name="Hacquard S."/>
        </authorList>
    </citation>
    <scope>NUCLEOTIDE SEQUENCE</scope>
    <source>
        <strain evidence="2">FSSC 5 MPI-SDFR-AT-0091</strain>
    </source>
</reference>
<evidence type="ECO:0000313" key="2">
    <source>
        <dbReference type="EMBL" id="KAH7229951.1"/>
    </source>
</evidence>
<feature type="transmembrane region" description="Helical" evidence="1">
    <location>
        <begin position="51"/>
        <end position="69"/>
    </location>
</feature>
<accession>A0A9P9FZX0</accession>
<organism evidence="2 3">
    <name type="scientific">Fusarium solani</name>
    <name type="common">Filamentous fungus</name>
    <dbReference type="NCBI Taxonomy" id="169388"/>
    <lineage>
        <taxon>Eukaryota</taxon>
        <taxon>Fungi</taxon>
        <taxon>Dikarya</taxon>
        <taxon>Ascomycota</taxon>
        <taxon>Pezizomycotina</taxon>
        <taxon>Sordariomycetes</taxon>
        <taxon>Hypocreomycetidae</taxon>
        <taxon>Hypocreales</taxon>
        <taxon>Nectriaceae</taxon>
        <taxon>Fusarium</taxon>
        <taxon>Fusarium solani species complex</taxon>
    </lineage>
</organism>
<name>A0A9P9FZX0_FUSSL</name>
<gene>
    <name evidence="2" type="ORF">B0J15DRAFT_473204</name>
</gene>
<dbReference type="EMBL" id="JAGTJS010000042">
    <property type="protein sequence ID" value="KAH7229951.1"/>
    <property type="molecule type" value="Genomic_DNA"/>
</dbReference>
<sequence>MAAQFRTNEVLIIYRVLNDPHKFLRKKLEAPVFHVKRENDSIEMFSRIKSIILFLIHGFLIISLLVFTLKLLSDTKNEKEGIFKISFERDVFIRGFPNPIQSIHAQATHVVDDAGDIADKATSAVARATKVADDIKNKATSAIAAGETFINGLIPKACSVGTKYGCVEFDSRSDCVEFPMEDGNAFDKITDISTTVKPLKGILHHIPSLQVFLSVGVILILVSSIISVASSLGFVFPLKSLINIIISGLGLAAFCSFAGIVMSIYTNGLDLGDLTGGTLHRGFAYTGSISLAVISFLHFVVVMAEAVIGCIWL</sequence>
<keyword evidence="1" id="KW-0472">Membrane</keyword>
<evidence type="ECO:0000256" key="1">
    <source>
        <dbReference type="SAM" id="Phobius"/>
    </source>
</evidence>
<dbReference type="OrthoDB" id="5057964at2759"/>
<keyword evidence="3" id="KW-1185">Reference proteome</keyword>
<dbReference type="AlphaFoldDB" id="A0A9P9FZX0"/>
<protein>
    <submittedName>
        <fullName evidence="2">Uncharacterized protein</fullName>
    </submittedName>
</protein>
<keyword evidence="1" id="KW-1133">Transmembrane helix</keyword>
<feature type="transmembrane region" description="Helical" evidence="1">
    <location>
        <begin position="209"/>
        <end position="229"/>
    </location>
</feature>
<feature type="transmembrane region" description="Helical" evidence="1">
    <location>
        <begin position="241"/>
        <end position="265"/>
    </location>
</feature>
<feature type="transmembrane region" description="Helical" evidence="1">
    <location>
        <begin position="285"/>
        <end position="312"/>
    </location>
</feature>
<proteinExistence type="predicted"/>